<dbReference type="PROSITE" id="PS00545">
    <property type="entry name" value="ALDOSE_1_EPIMERASE"/>
    <property type="match status" value="1"/>
</dbReference>
<evidence type="ECO:0000256" key="10">
    <source>
        <dbReference type="PIRSR" id="PIRSR005096-2"/>
    </source>
</evidence>
<reference evidence="12" key="2">
    <citation type="journal article" date="2021" name="PeerJ">
        <title>Extensive microbial diversity within the chicken gut microbiome revealed by metagenomics and culture.</title>
        <authorList>
            <person name="Gilroy R."/>
            <person name="Ravi A."/>
            <person name="Getino M."/>
            <person name="Pursley I."/>
            <person name="Horton D.L."/>
            <person name="Alikhan N.F."/>
            <person name="Baker D."/>
            <person name="Gharbi K."/>
            <person name="Hall N."/>
            <person name="Watson M."/>
            <person name="Adriaenssens E.M."/>
            <person name="Foster-Nyarko E."/>
            <person name="Jarju S."/>
            <person name="Secka A."/>
            <person name="Antonio M."/>
            <person name="Oren A."/>
            <person name="Chaudhuri R.R."/>
            <person name="La Ragione R."/>
            <person name="Hildebrand F."/>
            <person name="Pallen M.J."/>
        </authorList>
    </citation>
    <scope>NUCLEOTIDE SEQUENCE</scope>
    <source>
        <strain evidence="12">CHK183-6373</strain>
    </source>
</reference>
<evidence type="ECO:0000256" key="4">
    <source>
        <dbReference type="ARBA" id="ARBA00013185"/>
    </source>
</evidence>
<dbReference type="EMBL" id="DVOT01000201">
    <property type="protein sequence ID" value="HIV28496.1"/>
    <property type="molecule type" value="Genomic_DNA"/>
</dbReference>
<accession>A0A9D1TD92</accession>
<dbReference type="InterPro" id="IPR008183">
    <property type="entry name" value="Aldose_1/G6P_1-epimerase"/>
</dbReference>
<feature type="binding site" evidence="11">
    <location>
        <begin position="80"/>
        <end position="81"/>
    </location>
    <ligand>
        <name>beta-D-galactose</name>
        <dbReference type="ChEBI" id="CHEBI:27667"/>
    </ligand>
</feature>
<dbReference type="InterPro" id="IPR014718">
    <property type="entry name" value="GH-type_carb-bd"/>
</dbReference>
<dbReference type="CDD" id="cd09019">
    <property type="entry name" value="galactose_mutarotase_like"/>
    <property type="match status" value="1"/>
</dbReference>
<dbReference type="GO" id="GO:0004034">
    <property type="term" value="F:aldose 1-epimerase activity"/>
    <property type="evidence" value="ECO:0007669"/>
    <property type="project" value="UniProtKB-EC"/>
</dbReference>
<dbReference type="PIRSF" id="PIRSF005096">
    <property type="entry name" value="GALM"/>
    <property type="match status" value="1"/>
</dbReference>
<dbReference type="GO" id="GO:0033499">
    <property type="term" value="P:galactose catabolic process via UDP-galactose, Leloir pathway"/>
    <property type="evidence" value="ECO:0007669"/>
    <property type="project" value="TreeGrafter"/>
</dbReference>
<dbReference type="GO" id="GO:0006006">
    <property type="term" value="P:glucose metabolic process"/>
    <property type="evidence" value="ECO:0007669"/>
    <property type="project" value="TreeGrafter"/>
</dbReference>
<dbReference type="Gene3D" id="2.70.98.10">
    <property type="match status" value="1"/>
</dbReference>
<dbReference type="InterPro" id="IPR011013">
    <property type="entry name" value="Gal_mutarotase_sf_dom"/>
</dbReference>
<evidence type="ECO:0000313" key="12">
    <source>
        <dbReference type="EMBL" id="HIV28496.1"/>
    </source>
</evidence>
<comment type="catalytic activity">
    <reaction evidence="1 8">
        <text>alpha-D-glucose = beta-D-glucose</text>
        <dbReference type="Rhea" id="RHEA:10264"/>
        <dbReference type="ChEBI" id="CHEBI:15903"/>
        <dbReference type="ChEBI" id="CHEBI:17925"/>
        <dbReference type="EC" id="5.1.3.3"/>
    </reaction>
</comment>
<dbReference type="GO" id="GO:0030246">
    <property type="term" value="F:carbohydrate binding"/>
    <property type="evidence" value="ECO:0007669"/>
    <property type="project" value="InterPro"/>
</dbReference>
<dbReference type="Pfam" id="PF01263">
    <property type="entry name" value="Aldose_epim"/>
    <property type="match status" value="1"/>
</dbReference>
<evidence type="ECO:0000256" key="1">
    <source>
        <dbReference type="ARBA" id="ARBA00001614"/>
    </source>
</evidence>
<dbReference type="AlphaFoldDB" id="A0A9D1TD92"/>
<sequence length="349" mass="37863">MSIKKEAFGTLACGAQVERYTMTNALGASVSILNYGGIIQAIRVPDAQGHLADVALGYADMKGYAENPGYLGALIGRVGNRIDGGRFALNGKDYQLACNENGVNHLHGGNHGFNQKIWNVIPVEGVMADHLILSCQSADGEEGYPGALRVMVTYTFDDACTLTLHYEAATTADTPVNLTNHCYFNLAGEGSGTVLDHEIQILADRFTVVNERLIPTGENRPVGGTPFDLRVSRRVGEAIDADDEQIRLGGGYDHNFVLNGEGMRTAAVVRAAGRELTVETNMPCVQFYAGNMLDTPECGKCGHRYQKREGLCLETQYAPDSVNHPEFPSTILHPGEKYDFTTAFKFSAY</sequence>
<dbReference type="NCBIfam" id="NF008277">
    <property type="entry name" value="PRK11055.1"/>
    <property type="match status" value="1"/>
</dbReference>
<evidence type="ECO:0000256" key="3">
    <source>
        <dbReference type="ARBA" id="ARBA00006206"/>
    </source>
</evidence>
<proteinExistence type="inferred from homology"/>
<keyword evidence="6 8" id="KW-0413">Isomerase</keyword>
<feature type="active site" description="Proton acceptor" evidence="9">
    <location>
        <position position="314"/>
    </location>
</feature>
<evidence type="ECO:0000256" key="9">
    <source>
        <dbReference type="PIRSR" id="PIRSR005096-1"/>
    </source>
</evidence>
<comment type="similarity">
    <text evidence="3 8">Belongs to the aldose epimerase family.</text>
</comment>
<evidence type="ECO:0000313" key="13">
    <source>
        <dbReference type="Proteomes" id="UP000886884"/>
    </source>
</evidence>
<dbReference type="PANTHER" id="PTHR10091">
    <property type="entry name" value="ALDOSE-1-EPIMERASE"/>
    <property type="match status" value="1"/>
</dbReference>
<dbReference type="InterPro" id="IPR047215">
    <property type="entry name" value="Galactose_mutarotase-like"/>
</dbReference>
<dbReference type="InterPro" id="IPR015443">
    <property type="entry name" value="Aldose_1-epimerase"/>
</dbReference>
<feature type="active site" description="Proton donor" evidence="9">
    <location>
        <position position="181"/>
    </location>
</feature>
<organism evidence="12 13">
    <name type="scientific">Candidatus Ornithocaccomicrobium faecavium</name>
    <dbReference type="NCBI Taxonomy" id="2840890"/>
    <lineage>
        <taxon>Bacteria</taxon>
        <taxon>Bacillati</taxon>
        <taxon>Bacillota</taxon>
        <taxon>Clostridia</taxon>
        <taxon>Candidatus Ornithocaccomicrobium</taxon>
    </lineage>
</organism>
<dbReference type="InterPro" id="IPR018052">
    <property type="entry name" value="Ald1_epimerase_CS"/>
</dbReference>
<feature type="binding site" evidence="10">
    <location>
        <position position="253"/>
    </location>
    <ligand>
        <name>beta-D-galactose</name>
        <dbReference type="ChEBI" id="CHEBI:27667"/>
    </ligand>
</feature>
<comment type="caution">
    <text evidence="12">The sequence shown here is derived from an EMBL/GenBank/DDBJ whole genome shotgun (WGS) entry which is preliminary data.</text>
</comment>
<feature type="binding site" evidence="11">
    <location>
        <begin position="181"/>
        <end position="183"/>
    </location>
    <ligand>
        <name>beta-D-galactose</name>
        <dbReference type="ChEBI" id="CHEBI:27667"/>
    </ligand>
</feature>
<dbReference type="SUPFAM" id="SSF74650">
    <property type="entry name" value="Galactose mutarotase-like"/>
    <property type="match status" value="1"/>
</dbReference>
<keyword evidence="7 8" id="KW-0119">Carbohydrate metabolism</keyword>
<comment type="pathway">
    <text evidence="2 8">Carbohydrate metabolism; hexose metabolism.</text>
</comment>
<dbReference type="EC" id="5.1.3.3" evidence="4 8"/>
<evidence type="ECO:0000256" key="2">
    <source>
        <dbReference type="ARBA" id="ARBA00005028"/>
    </source>
</evidence>
<evidence type="ECO:0000256" key="5">
    <source>
        <dbReference type="ARBA" id="ARBA00014165"/>
    </source>
</evidence>
<evidence type="ECO:0000256" key="8">
    <source>
        <dbReference type="PIRNR" id="PIRNR005096"/>
    </source>
</evidence>
<dbReference type="Proteomes" id="UP000886884">
    <property type="component" value="Unassembled WGS sequence"/>
</dbReference>
<evidence type="ECO:0000256" key="7">
    <source>
        <dbReference type="ARBA" id="ARBA00023277"/>
    </source>
</evidence>
<dbReference type="PANTHER" id="PTHR10091:SF0">
    <property type="entry name" value="GALACTOSE MUTAROTASE"/>
    <property type="match status" value="1"/>
</dbReference>
<reference evidence="12" key="1">
    <citation type="submission" date="2020-10" db="EMBL/GenBank/DDBJ databases">
        <authorList>
            <person name="Gilroy R."/>
        </authorList>
    </citation>
    <scope>NUCLEOTIDE SEQUENCE</scope>
    <source>
        <strain evidence="12">CHK183-6373</strain>
    </source>
</reference>
<protein>
    <recommendedName>
        <fullName evidence="5 8">Aldose 1-epimerase</fullName>
        <ecNumber evidence="4 8">5.1.3.3</ecNumber>
    </recommendedName>
</protein>
<name>A0A9D1TD92_9FIRM</name>
<evidence type="ECO:0000256" key="11">
    <source>
        <dbReference type="PIRSR" id="PIRSR005096-3"/>
    </source>
</evidence>
<gene>
    <name evidence="12" type="ORF">IAA64_11020</name>
</gene>
<evidence type="ECO:0000256" key="6">
    <source>
        <dbReference type="ARBA" id="ARBA00023235"/>
    </source>
</evidence>